<proteinExistence type="predicted"/>
<name>A0ABP9S3N2_9ACTN</name>
<dbReference type="EMBL" id="BAABJQ010000014">
    <property type="protein sequence ID" value="GAA5190447.1"/>
    <property type="molecule type" value="Genomic_DNA"/>
</dbReference>
<reference evidence="3" key="1">
    <citation type="journal article" date="2019" name="Int. J. Syst. Evol. Microbiol.">
        <title>The Global Catalogue of Microorganisms (GCM) 10K type strain sequencing project: providing services to taxonomists for standard genome sequencing and annotation.</title>
        <authorList>
            <consortium name="The Broad Institute Genomics Platform"/>
            <consortium name="The Broad Institute Genome Sequencing Center for Infectious Disease"/>
            <person name="Wu L."/>
            <person name="Ma J."/>
        </authorList>
    </citation>
    <scope>NUCLEOTIDE SEQUENCE [LARGE SCALE GENOMIC DNA]</scope>
    <source>
        <strain evidence="3">JCM 18304</strain>
    </source>
</reference>
<feature type="region of interest" description="Disordered" evidence="1">
    <location>
        <begin position="48"/>
        <end position="83"/>
    </location>
</feature>
<dbReference type="RefSeq" id="WP_345632643.1">
    <property type="nucleotide sequence ID" value="NZ_BAABJQ010000014.1"/>
</dbReference>
<gene>
    <name evidence="2" type="ORF">GCM10023322_45590</name>
</gene>
<comment type="caution">
    <text evidence="2">The sequence shown here is derived from an EMBL/GenBank/DDBJ whole genome shotgun (WGS) entry which is preliminary data.</text>
</comment>
<sequence length="83" mass="8765">MARTNSITLVKAAKVRDIPNVWTSSREDDNHAGGSVFPISDNAANLRMAGWRSSRGTPAGPTAGRRGLARPDPVHHAVGPDPP</sequence>
<organism evidence="2 3">
    <name type="scientific">Rugosimonospora acidiphila</name>
    <dbReference type="NCBI Taxonomy" id="556531"/>
    <lineage>
        <taxon>Bacteria</taxon>
        <taxon>Bacillati</taxon>
        <taxon>Actinomycetota</taxon>
        <taxon>Actinomycetes</taxon>
        <taxon>Micromonosporales</taxon>
        <taxon>Micromonosporaceae</taxon>
        <taxon>Rugosimonospora</taxon>
    </lineage>
</organism>
<protein>
    <submittedName>
        <fullName evidence="2">Uncharacterized protein</fullName>
    </submittedName>
</protein>
<evidence type="ECO:0000256" key="1">
    <source>
        <dbReference type="SAM" id="MobiDB-lite"/>
    </source>
</evidence>
<keyword evidence="3" id="KW-1185">Reference proteome</keyword>
<evidence type="ECO:0000313" key="3">
    <source>
        <dbReference type="Proteomes" id="UP001501570"/>
    </source>
</evidence>
<accession>A0ABP9S3N2</accession>
<dbReference type="Proteomes" id="UP001501570">
    <property type="component" value="Unassembled WGS sequence"/>
</dbReference>
<evidence type="ECO:0000313" key="2">
    <source>
        <dbReference type="EMBL" id="GAA5190447.1"/>
    </source>
</evidence>